<dbReference type="PANTHER" id="PTHR35006:SF4">
    <property type="entry name" value="BLR7706 PROTEIN"/>
    <property type="match status" value="1"/>
</dbReference>
<dbReference type="SUPFAM" id="SSF54593">
    <property type="entry name" value="Glyoxalase/Bleomycin resistance protein/Dihydroxybiphenyl dioxygenase"/>
    <property type="match status" value="1"/>
</dbReference>
<dbReference type="InterPro" id="IPR004360">
    <property type="entry name" value="Glyas_Fos-R_dOase_dom"/>
</dbReference>
<dbReference type="PROSITE" id="PS51819">
    <property type="entry name" value="VOC"/>
    <property type="match status" value="1"/>
</dbReference>
<accession>A0ABT1D9H5</accession>
<evidence type="ECO:0000259" key="1">
    <source>
        <dbReference type="PROSITE" id="PS51819"/>
    </source>
</evidence>
<dbReference type="InterPro" id="IPR029068">
    <property type="entry name" value="Glyas_Bleomycin-R_OHBP_Dase"/>
</dbReference>
<evidence type="ECO:0000313" key="3">
    <source>
        <dbReference type="Proteomes" id="UP001523392"/>
    </source>
</evidence>
<protein>
    <submittedName>
        <fullName evidence="2">VOC family protein</fullName>
    </submittedName>
</protein>
<dbReference type="EMBL" id="JAFIRR010000138">
    <property type="protein sequence ID" value="MCO6418580.1"/>
    <property type="molecule type" value="Genomic_DNA"/>
</dbReference>
<evidence type="ECO:0000313" key="2">
    <source>
        <dbReference type="EMBL" id="MCO6418580.1"/>
    </source>
</evidence>
<dbReference type="Proteomes" id="UP001523392">
    <property type="component" value="Unassembled WGS sequence"/>
</dbReference>
<dbReference type="Pfam" id="PF00903">
    <property type="entry name" value="Glyoxalase"/>
    <property type="match status" value="1"/>
</dbReference>
<comment type="caution">
    <text evidence="2">The sequence shown here is derived from an EMBL/GenBank/DDBJ whole genome shotgun (WGS) entry which is preliminary data.</text>
</comment>
<feature type="domain" description="VOC" evidence="1">
    <location>
        <begin position="1"/>
        <end position="120"/>
    </location>
</feature>
<reference evidence="2 3" key="1">
    <citation type="submission" date="2021-12" db="EMBL/GenBank/DDBJ databases">
        <title>Siccirubricoccus leaddurans sp. nov., a high concentration Zn2+ tolerance bacterium.</title>
        <authorList>
            <person name="Cao Y."/>
        </authorList>
    </citation>
    <scope>NUCLEOTIDE SEQUENCE [LARGE SCALE GENOMIC DNA]</scope>
    <source>
        <strain evidence="2 3">KC 17139</strain>
    </source>
</reference>
<gene>
    <name evidence="2" type="ORF">JYK14_20805</name>
</gene>
<dbReference type="InterPro" id="IPR037523">
    <property type="entry name" value="VOC_core"/>
</dbReference>
<organism evidence="2 3">
    <name type="scientific">Siccirubricoccus soli</name>
    <dbReference type="NCBI Taxonomy" id="2899147"/>
    <lineage>
        <taxon>Bacteria</taxon>
        <taxon>Pseudomonadati</taxon>
        <taxon>Pseudomonadota</taxon>
        <taxon>Alphaproteobacteria</taxon>
        <taxon>Acetobacterales</taxon>
        <taxon>Roseomonadaceae</taxon>
        <taxon>Siccirubricoccus</taxon>
    </lineage>
</organism>
<name>A0ABT1D9H5_9PROT</name>
<dbReference type="RefSeq" id="WP_252955208.1">
    <property type="nucleotide sequence ID" value="NZ_JAFIRR010000138.1"/>
</dbReference>
<proteinExistence type="predicted"/>
<keyword evidence="3" id="KW-1185">Reference proteome</keyword>
<dbReference type="PANTHER" id="PTHR35006">
    <property type="entry name" value="GLYOXALASE FAMILY PROTEIN (AFU_ORTHOLOGUE AFUA_5G14830)"/>
    <property type="match status" value="1"/>
</dbReference>
<sequence>MIDHVSIPVSTLALGGFYDAVLRPLGLARLVERPRQLGYGKRYPELWLNLREGHAAPAGTGHHLCLRAPDEAAVRAFHAAALAAGGRDDGAPGPRAAAMTGYYAAFILDPDGNRLEAATFPRG</sequence>
<dbReference type="Gene3D" id="3.10.180.10">
    <property type="entry name" value="2,3-Dihydroxybiphenyl 1,2-Dioxygenase, domain 1"/>
    <property type="match status" value="1"/>
</dbReference>